<dbReference type="RefSeq" id="WP_308488859.1">
    <property type="nucleotide sequence ID" value="NZ_JAVFCB010000004.1"/>
</dbReference>
<dbReference type="Proteomes" id="UP001230289">
    <property type="component" value="Unassembled WGS sequence"/>
</dbReference>
<evidence type="ECO:0000313" key="3">
    <source>
        <dbReference type="Proteomes" id="UP001230289"/>
    </source>
</evidence>
<keyword evidence="1" id="KW-0472">Membrane</keyword>
<feature type="transmembrane region" description="Helical" evidence="1">
    <location>
        <begin position="147"/>
        <end position="166"/>
    </location>
</feature>
<dbReference type="Pfam" id="PF06197">
    <property type="entry name" value="DUF998"/>
    <property type="match status" value="1"/>
</dbReference>
<gene>
    <name evidence="2" type="ORF">RBR11_08290</name>
</gene>
<evidence type="ECO:0000313" key="2">
    <source>
        <dbReference type="EMBL" id="MDQ4213913.1"/>
    </source>
</evidence>
<dbReference type="InterPro" id="IPR009339">
    <property type="entry name" value="DUF998"/>
</dbReference>
<sequence>MNWHPRIPFVLLAAFVLCAAILAAALTTADPRWWLSCFSRLGAMRDGSSALFNVGAITAGAMIALSAVPVSLGLRGASPAIFRARTRVLTLVPLLIATLGASLIMVGVLPLSLSVFAHERAANGALASSAGLLLVHSLYLRGLSRALDRIATGAVVVLVLGIAGLITGVLTLTVFEAMAFGSVITWLHVLEMRVKRFTRAVPTGFSANSQQKLLSPIWGTRYSGVTV</sequence>
<feature type="transmembrane region" description="Helical" evidence="1">
    <location>
        <begin position="121"/>
        <end position="140"/>
    </location>
</feature>
<name>A0ABU0XFM4_9MICO</name>
<feature type="transmembrane region" description="Helical" evidence="1">
    <location>
        <begin position="86"/>
        <end position="109"/>
    </location>
</feature>
<evidence type="ECO:0000256" key="1">
    <source>
        <dbReference type="SAM" id="Phobius"/>
    </source>
</evidence>
<accession>A0ABU0XFM4</accession>
<reference evidence="2 3" key="1">
    <citation type="submission" date="2023-08" db="EMBL/GenBank/DDBJ databases">
        <title>Microbacterium sp. nov., isolated from a waste landfill.</title>
        <authorList>
            <person name="Wen W."/>
        </authorList>
    </citation>
    <scope>NUCLEOTIDE SEQUENCE [LARGE SCALE GENOMIC DNA]</scope>
    <source>
        <strain evidence="2 3">ASV81</strain>
    </source>
</reference>
<comment type="caution">
    <text evidence="2">The sequence shown here is derived from an EMBL/GenBank/DDBJ whole genome shotgun (WGS) entry which is preliminary data.</text>
</comment>
<keyword evidence="1" id="KW-0812">Transmembrane</keyword>
<organism evidence="2 3">
    <name type="scientific">Microbacterium capsulatum</name>
    <dbReference type="NCBI Taxonomy" id="3041921"/>
    <lineage>
        <taxon>Bacteria</taxon>
        <taxon>Bacillati</taxon>
        <taxon>Actinomycetota</taxon>
        <taxon>Actinomycetes</taxon>
        <taxon>Micrococcales</taxon>
        <taxon>Microbacteriaceae</taxon>
        <taxon>Microbacterium</taxon>
    </lineage>
</organism>
<proteinExistence type="predicted"/>
<protein>
    <submittedName>
        <fullName evidence="2">DUF998 domain-containing protein</fullName>
    </submittedName>
</protein>
<keyword evidence="1" id="KW-1133">Transmembrane helix</keyword>
<keyword evidence="3" id="KW-1185">Reference proteome</keyword>
<dbReference type="EMBL" id="JAVFCB010000004">
    <property type="protein sequence ID" value="MDQ4213913.1"/>
    <property type="molecule type" value="Genomic_DNA"/>
</dbReference>
<feature type="transmembrane region" description="Helical" evidence="1">
    <location>
        <begin position="49"/>
        <end position="74"/>
    </location>
</feature>